<accession>A0A6H5IM80</accession>
<dbReference type="PANTHER" id="PTHR22589:SF103">
    <property type="entry name" value="CARNITINE O-ACETYL-TRANSFERASE, ISOFORM A-RELATED"/>
    <property type="match status" value="1"/>
</dbReference>
<evidence type="ECO:0000313" key="6">
    <source>
        <dbReference type="Proteomes" id="UP000479190"/>
    </source>
</evidence>
<comment type="similarity">
    <text evidence="1">Belongs to the carnitine/choline acetyltransferase family.</text>
</comment>
<sequence length="441" mass="50759">MKLQQRYEQTDNWMSEWWLQAAYLGYRYPVIVHSSPGTVGPPQEFKSPKDFYRYAAHLIGGVRKYNDMIKRFVTLFLLNTWEFYNQEITLIIFSCDIKQEMIRDAPLDMRPYALILGSHRQPNKDVDRLIHIDTSEHIIVLSNNHFFKLSLTSEVNEEQLIASIEDIAQRSKLPGKPIGILTGNDRDIWYILSYDGFVGLQYEHSPCEALPITVLHDYVLNHVLSQDVDLECFQFDMFGSNKIKQCKMSPDSFIQIAMQVTYYQIHNQPPAHYESAALRRFKNARTECIRSTSNESVEFAKLMSNEKEFDETLKLAMIRAVNAHKKLATEASMGEGVDRLFFGLKMIAKEEQIKLPEFFSDISYTKSTSFTLTSSQVAYKTASFMCYGPVVPNGYGCCYNPRSEDIFFACSSFKGCPETSTQRFADTLKQSLIRMIKLADA</sequence>
<dbReference type="InterPro" id="IPR023213">
    <property type="entry name" value="CAT-like_dom_sf"/>
</dbReference>
<evidence type="ECO:0000313" key="5">
    <source>
        <dbReference type="EMBL" id="CAB0035733.1"/>
    </source>
</evidence>
<organism evidence="5 6">
    <name type="scientific">Trichogramma brassicae</name>
    <dbReference type="NCBI Taxonomy" id="86971"/>
    <lineage>
        <taxon>Eukaryota</taxon>
        <taxon>Metazoa</taxon>
        <taxon>Ecdysozoa</taxon>
        <taxon>Arthropoda</taxon>
        <taxon>Hexapoda</taxon>
        <taxon>Insecta</taxon>
        <taxon>Pterygota</taxon>
        <taxon>Neoptera</taxon>
        <taxon>Endopterygota</taxon>
        <taxon>Hymenoptera</taxon>
        <taxon>Apocrita</taxon>
        <taxon>Proctotrupomorpha</taxon>
        <taxon>Chalcidoidea</taxon>
        <taxon>Trichogrammatidae</taxon>
        <taxon>Trichogramma</taxon>
    </lineage>
</organism>
<dbReference type="GO" id="GO:0005777">
    <property type="term" value="C:peroxisome"/>
    <property type="evidence" value="ECO:0007669"/>
    <property type="project" value="TreeGrafter"/>
</dbReference>
<name>A0A6H5IM80_9HYME</name>
<dbReference type="AlphaFoldDB" id="A0A6H5IM80"/>
<dbReference type="GO" id="GO:0004092">
    <property type="term" value="F:carnitine O-acetyltransferase activity"/>
    <property type="evidence" value="ECO:0007669"/>
    <property type="project" value="TreeGrafter"/>
</dbReference>
<dbReference type="InterPro" id="IPR000542">
    <property type="entry name" value="Carn_acyl_trans"/>
</dbReference>
<dbReference type="GO" id="GO:0019254">
    <property type="term" value="P:carnitine metabolic process, CoA-linked"/>
    <property type="evidence" value="ECO:0007669"/>
    <property type="project" value="TreeGrafter"/>
</dbReference>
<dbReference type="OrthoDB" id="240216at2759"/>
<protein>
    <recommendedName>
        <fullName evidence="4">Choline/carnitine acyltransferase domain-containing protein</fullName>
    </recommendedName>
</protein>
<dbReference type="Gene3D" id="3.30.559.70">
    <property type="entry name" value="Choline/Carnitine o-acyltransferase, domain 2"/>
    <property type="match status" value="1"/>
</dbReference>
<dbReference type="SUPFAM" id="SSF52777">
    <property type="entry name" value="CoA-dependent acyltransferases"/>
    <property type="match status" value="2"/>
</dbReference>
<dbReference type="Proteomes" id="UP000479190">
    <property type="component" value="Unassembled WGS sequence"/>
</dbReference>
<dbReference type="Gene3D" id="3.30.559.10">
    <property type="entry name" value="Chloramphenicol acetyltransferase-like domain"/>
    <property type="match status" value="1"/>
</dbReference>
<evidence type="ECO:0000256" key="3">
    <source>
        <dbReference type="ARBA" id="ARBA00023315"/>
    </source>
</evidence>
<feature type="domain" description="Choline/carnitine acyltransferase" evidence="4">
    <location>
        <begin position="224"/>
        <end position="430"/>
    </location>
</feature>
<dbReference type="PANTHER" id="PTHR22589">
    <property type="entry name" value="CARNITINE O-ACYLTRANSFERASE"/>
    <property type="match status" value="1"/>
</dbReference>
<keyword evidence="6" id="KW-1185">Reference proteome</keyword>
<keyword evidence="2" id="KW-0808">Transferase</keyword>
<gene>
    <name evidence="5" type="ORF">TBRA_LOCUS7619</name>
</gene>
<dbReference type="InterPro" id="IPR039551">
    <property type="entry name" value="Cho/carn_acyl_trans"/>
</dbReference>
<dbReference type="InterPro" id="IPR042231">
    <property type="entry name" value="Cho/carn_acyl_trans_2"/>
</dbReference>
<reference evidence="5 6" key="1">
    <citation type="submission" date="2020-02" db="EMBL/GenBank/DDBJ databases">
        <authorList>
            <person name="Ferguson B K."/>
        </authorList>
    </citation>
    <scope>NUCLEOTIDE SEQUENCE [LARGE SCALE GENOMIC DNA]</scope>
</reference>
<dbReference type="Pfam" id="PF00755">
    <property type="entry name" value="Carn_acyltransf"/>
    <property type="match status" value="2"/>
</dbReference>
<evidence type="ECO:0000259" key="4">
    <source>
        <dbReference type="Pfam" id="PF00755"/>
    </source>
</evidence>
<dbReference type="EMBL" id="CADCXV010000797">
    <property type="protein sequence ID" value="CAB0035733.1"/>
    <property type="molecule type" value="Genomic_DNA"/>
</dbReference>
<evidence type="ECO:0000256" key="1">
    <source>
        <dbReference type="ARBA" id="ARBA00005232"/>
    </source>
</evidence>
<keyword evidence="3" id="KW-0012">Acyltransferase</keyword>
<proteinExistence type="inferred from homology"/>
<evidence type="ECO:0000256" key="2">
    <source>
        <dbReference type="ARBA" id="ARBA00022679"/>
    </source>
</evidence>
<feature type="domain" description="Choline/carnitine acyltransferase" evidence="4">
    <location>
        <begin position="2"/>
        <end position="190"/>
    </location>
</feature>